<name>A0AAV6MWF5_9ROSI</name>
<feature type="repeat" description="PPR" evidence="3">
    <location>
        <begin position="440"/>
        <end position="474"/>
    </location>
</feature>
<reference evidence="5 6" key="1">
    <citation type="journal article" date="2021" name="Hortic Res">
        <title>The domestication of Cucurbita argyrosperma as revealed by the genome of its wild relative.</title>
        <authorList>
            <person name="Barrera-Redondo J."/>
            <person name="Sanchez-de la Vega G."/>
            <person name="Aguirre-Liguori J.A."/>
            <person name="Castellanos-Morales G."/>
            <person name="Gutierrez-Guerrero Y.T."/>
            <person name="Aguirre-Dugua X."/>
            <person name="Aguirre-Planter E."/>
            <person name="Tenaillon M.I."/>
            <person name="Lira-Saade R."/>
            <person name="Eguiarte L.E."/>
        </authorList>
    </citation>
    <scope>NUCLEOTIDE SEQUENCE [LARGE SCALE GENOMIC DNA]</scope>
    <source>
        <strain evidence="5">JBR-2021</strain>
    </source>
</reference>
<dbReference type="InterPro" id="IPR002885">
    <property type="entry name" value="PPR_rpt"/>
</dbReference>
<sequence length="574" mass="64275">MVRPGSAGIETKTDVALPPANPPYLCRACERDPAWVTHPHLAGMSKRKRVAVRRNLEQAKTLLEALIKREEKKRDLMESEVSLQRVHLKYKHETELLEESLALPRFLPFSCKFGSSEDEFVELDDIATSRPPRIRISGSFRETNMIVLPTESMKQENRQQLPHGWLHKMDPLEPVLLFAKPLVAEKLAAANIVPPSAESPTRNSVSMGSHKLRGRIGRGGRIIFDRWNPLMQTGRVATNSAEQHPSAAGETPTPFSEREINAQFPKAMANRVTRALLVACTTIASSPSSFFPNPSFLNHHFRCGTLLPTSKPPAIFYINACNNRLFAYSSSSEANKINTKVNFSISHSDEDEEDDFRVGSVEEEVGKSKNLPPPYDPFSKKPVVEEAEDPKNLQEIFHKMRTDGFLNNAVKMFDELSKDGLTHEALQLFSQIKDKGHMPDVVAHTAVIEAYVNAGQSKEAHKVYLRMLASGVTPNAYTYTVLIKGLAADPKFVGDAKKFLLEMMGRGLRPNAGTYTAVFEALVRDTKVEEARELLVQMEAKGFVPNEKDVKEILHTKRGRGPLFRTLINILFNK</sequence>
<feature type="non-terminal residue" evidence="5">
    <location>
        <position position="1"/>
    </location>
</feature>
<dbReference type="Proteomes" id="UP000685013">
    <property type="component" value="Chromosome 11"/>
</dbReference>
<keyword evidence="4" id="KW-0175">Coiled coil</keyword>
<proteinExistence type="inferred from homology"/>
<protein>
    <submittedName>
        <fullName evidence="5">Pentatricopeptide repeat-containing protein</fullName>
    </submittedName>
</protein>
<dbReference type="Pfam" id="PF13041">
    <property type="entry name" value="PPR_2"/>
    <property type="match status" value="1"/>
</dbReference>
<dbReference type="Pfam" id="PF01535">
    <property type="entry name" value="PPR"/>
    <property type="match status" value="2"/>
</dbReference>
<dbReference type="PANTHER" id="PTHR47447:SF17">
    <property type="entry name" value="OS12G0638900 PROTEIN"/>
    <property type="match status" value="1"/>
</dbReference>
<dbReference type="AlphaFoldDB" id="A0AAV6MWF5"/>
<evidence type="ECO:0000256" key="1">
    <source>
        <dbReference type="ARBA" id="ARBA00007626"/>
    </source>
</evidence>
<feature type="repeat" description="PPR" evidence="3">
    <location>
        <begin position="511"/>
        <end position="545"/>
    </location>
</feature>
<evidence type="ECO:0000256" key="3">
    <source>
        <dbReference type="PROSITE-ProRule" id="PRU00708"/>
    </source>
</evidence>
<dbReference type="EMBL" id="JAGKQH010000011">
    <property type="protein sequence ID" value="KAG6588578.1"/>
    <property type="molecule type" value="Genomic_DNA"/>
</dbReference>
<comment type="similarity">
    <text evidence="1">Belongs to the PPR family. P subfamily.</text>
</comment>
<organism evidence="5 6">
    <name type="scientific">Cucurbita argyrosperma subsp. sororia</name>
    <dbReference type="NCBI Taxonomy" id="37648"/>
    <lineage>
        <taxon>Eukaryota</taxon>
        <taxon>Viridiplantae</taxon>
        <taxon>Streptophyta</taxon>
        <taxon>Embryophyta</taxon>
        <taxon>Tracheophyta</taxon>
        <taxon>Spermatophyta</taxon>
        <taxon>Magnoliopsida</taxon>
        <taxon>eudicotyledons</taxon>
        <taxon>Gunneridae</taxon>
        <taxon>Pentapetalae</taxon>
        <taxon>rosids</taxon>
        <taxon>fabids</taxon>
        <taxon>Cucurbitales</taxon>
        <taxon>Cucurbitaceae</taxon>
        <taxon>Cucurbiteae</taxon>
        <taxon>Cucurbita</taxon>
    </lineage>
</organism>
<accession>A0AAV6MWF5</accession>
<dbReference type="PANTHER" id="PTHR47447">
    <property type="entry name" value="OS03G0856100 PROTEIN"/>
    <property type="match status" value="1"/>
</dbReference>
<dbReference type="NCBIfam" id="TIGR00756">
    <property type="entry name" value="PPR"/>
    <property type="match status" value="2"/>
</dbReference>
<evidence type="ECO:0000313" key="5">
    <source>
        <dbReference type="EMBL" id="KAG6588578.1"/>
    </source>
</evidence>
<feature type="repeat" description="PPR" evidence="3">
    <location>
        <begin position="475"/>
        <end position="510"/>
    </location>
</feature>
<evidence type="ECO:0000313" key="6">
    <source>
        <dbReference type="Proteomes" id="UP000685013"/>
    </source>
</evidence>
<comment type="caution">
    <text evidence="5">The sequence shown here is derived from an EMBL/GenBank/DDBJ whole genome shotgun (WGS) entry which is preliminary data.</text>
</comment>
<dbReference type="PROSITE" id="PS51375">
    <property type="entry name" value="PPR"/>
    <property type="match status" value="3"/>
</dbReference>
<keyword evidence="2" id="KW-0677">Repeat</keyword>
<evidence type="ECO:0000256" key="4">
    <source>
        <dbReference type="SAM" id="Coils"/>
    </source>
</evidence>
<evidence type="ECO:0000256" key="2">
    <source>
        <dbReference type="ARBA" id="ARBA00022737"/>
    </source>
</evidence>
<keyword evidence="6" id="KW-1185">Reference proteome</keyword>
<feature type="coiled-coil region" evidence="4">
    <location>
        <begin position="49"/>
        <end position="80"/>
    </location>
</feature>
<gene>
    <name evidence="5" type="ORF">SDJN03_17143</name>
</gene>